<sequence length="81" mass="8664">MDRNNFNLSGVEIDLTQFDGVYLDADSFIDLATTTSGDGNATITGAMHAGSSETLVDDDLSRKRKALESDSHADVLVAKEN</sequence>
<comment type="caution">
    <text evidence="1">The sequence shown here is derived from an EMBL/GenBank/DDBJ whole genome shotgun (WGS) entry which is preliminary data.</text>
</comment>
<gene>
    <name evidence="1" type="ORF">FRX31_006796</name>
</gene>
<organism evidence="1 2">
    <name type="scientific">Thalictrum thalictroides</name>
    <name type="common">Rue-anemone</name>
    <name type="synonym">Anemone thalictroides</name>
    <dbReference type="NCBI Taxonomy" id="46969"/>
    <lineage>
        <taxon>Eukaryota</taxon>
        <taxon>Viridiplantae</taxon>
        <taxon>Streptophyta</taxon>
        <taxon>Embryophyta</taxon>
        <taxon>Tracheophyta</taxon>
        <taxon>Spermatophyta</taxon>
        <taxon>Magnoliopsida</taxon>
        <taxon>Ranunculales</taxon>
        <taxon>Ranunculaceae</taxon>
        <taxon>Thalictroideae</taxon>
        <taxon>Thalictrum</taxon>
    </lineage>
</organism>
<dbReference type="EMBL" id="JABWDY010006532">
    <property type="protein sequence ID" value="KAF5203617.1"/>
    <property type="molecule type" value="Genomic_DNA"/>
</dbReference>
<evidence type="ECO:0000313" key="1">
    <source>
        <dbReference type="EMBL" id="KAF5203617.1"/>
    </source>
</evidence>
<name>A0A7J6X3J5_THATH</name>
<dbReference type="Proteomes" id="UP000554482">
    <property type="component" value="Unassembled WGS sequence"/>
</dbReference>
<accession>A0A7J6X3J5</accession>
<keyword evidence="2" id="KW-1185">Reference proteome</keyword>
<dbReference type="AlphaFoldDB" id="A0A7J6X3J5"/>
<feature type="non-terminal residue" evidence="1">
    <location>
        <position position="81"/>
    </location>
</feature>
<protein>
    <submittedName>
        <fullName evidence="1">Uncharacterized protein</fullName>
    </submittedName>
</protein>
<evidence type="ECO:0000313" key="2">
    <source>
        <dbReference type="Proteomes" id="UP000554482"/>
    </source>
</evidence>
<reference evidence="1 2" key="1">
    <citation type="submission" date="2020-06" db="EMBL/GenBank/DDBJ databases">
        <title>Transcriptomic and genomic resources for Thalictrum thalictroides and T. hernandezii: Facilitating candidate gene discovery in an emerging model plant lineage.</title>
        <authorList>
            <person name="Arias T."/>
            <person name="Riano-Pachon D.M."/>
            <person name="Di Stilio V.S."/>
        </authorList>
    </citation>
    <scope>NUCLEOTIDE SEQUENCE [LARGE SCALE GENOMIC DNA]</scope>
    <source>
        <strain evidence="2">cv. WT478/WT964</strain>
        <tissue evidence="1">Leaves</tissue>
    </source>
</reference>
<proteinExistence type="predicted"/>